<dbReference type="InterPro" id="IPR004841">
    <property type="entry name" value="AA-permease/SLC12A_dom"/>
</dbReference>
<dbReference type="Proteomes" id="UP001580407">
    <property type="component" value="Unassembled WGS sequence"/>
</dbReference>
<dbReference type="Pfam" id="PF00324">
    <property type="entry name" value="AA_permease"/>
    <property type="match status" value="1"/>
</dbReference>
<evidence type="ECO:0000256" key="4">
    <source>
        <dbReference type="ARBA" id="ARBA00022970"/>
    </source>
</evidence>
<keyword evidence="10" id="KW-1185">Reference proteome</keyword>
<keyword evidence="5 7" id="KW-1133">Transmembrane helix</keyword>
<keyword evidence="2" id="KW-0813">Transport</keyword>
<evidence type="ECO:0000256" key="5">
    <source>
        <dbReference type="ARBA" id="ARBA00022989"/>
    </source>
</evidence>
<evidence type="ECO:0000256" key="7">
    <source>
        <dbReference type="SAM" id="Phobius"/>
    </source>
</evidence>
<evidence type="ECO:0000313" key="9">
    <source>
        <dbReference type="EMBL" id="MFB5684869.1"/>
    </source>
</evidence>
<feature type="transmembrane region" description="Helical" evidence="7">
    <location>
        <begin position="40"/>
        <end position="59"/>
    </location>
</feature>
<dbReference type="RefSeq" id="WP_375528534.1">
    <property type="nucleotide sequence ID" value="NZ_JBHILM010000050.1"/>
</dbReference>
<dbReference type="PANTHER" id="PTHR43495">
    <property type="entry name" value="GABA PERMEASE"/>
    <property type="match status" value="1"/>
</dbReference>
<dbReference type="Gene3D" id="1.20.1740.10">
    <property type="entry name" value="Amino acid/polyamine transporter I"/>
    <property type="match status" value="1"/>
</dbReference>
<name>A0ABV5BGP4_9BACL</name>
<keyword evidence="3 7" id="KW-0812">Transmembrane</keyword>
<dbReference type="PANTHER" id="PTHR43495:SF5">
    <property type="entry name" value="GAMMA-AMINOBUTYRIC ACID PERMEASE"/>
    <property type="match status" value="1"/>
</dbReference>
<feature type="transmembrane region" description="Helical" evidence="7">
    <location>
        <begin position="80"/>
        <end position="100"/>
    </location>
</feature>
<comment type="subcellular location">
    <subcellularLocation>
        <location evidence="1">Membrane</location>
        <topology evidence="1">Multi-pass membrane protein</topology>
    </subcellularLocation>
</comment>
<dbReference type="PROSITE" id="PS51257">
    <property type="entry name" value="PROKAR_LIPOPROTEIN"/>
    <property type="match status" value="1"/>
</dbReference>
<sequence length="413" mass="44766">MKKSDGKMTWLQFALFGTACTIGTGFFLGTSIGIRKSGGWILLTFVMAAAATLFVYDALFKLSADRGASGSFRNYAKEAFGDWAGFGIGWIYWCSEILILGSTITALGLFTRFWLPDFPLWVASAGYALLAVLIVALGVRGLGKAENILGMVKIAAIIMFVIIALVMLFNGKGPQTAGEPLSRRLGELVEPGWKGIWTGLLYAFYAFGGIEVMGLMAGQLRRQEEASKAGRTMIGLVLILYILSVGLSLVLVPKGWITPHESPFVIALGRWGLDAFVHIMNGVLITAGFSILVAALYAVTTMLVTLSKDHDAPRWMSRTAFKREIPYFALMFNATGLAVSITMALLIPNRIFEHITTAGGLVLLYTWMIILFSYLRLNRPTAAGQVKSWTAVIFIILAITGTWGTAPACQASG</sequence>
<evidence type="ECO:0000259" key="8">
    <source>
        <dbReference type="Pfam" id="PF00324"/>
    </source>
</evidence>
<feature type="transmembrane region" description="Helical" evidence="7">
    <location>
        <begin position="151"/>
        <end position="169"/>
    </location>
</feature>
<feature type="transmembrane region" description="Helical" evidence="7">
    <location>
        <begin position="200"/>
        <end position="220"/>
    </location>
</feature>
<feature type="transmembrane region" description="Helical" evidence="7">
    <location>
        <begin position="276"/>
        <end position="306"/>
    </location>
</feature>
<keyword evidence="4" id="KW-0029">Amino-acid transport</keyword>
<evidence type="ECO:0000256" key="1">
    <source>
        <dbReference type="ARBA" id="ARBA00004141"/>
    </source>
</evidence>
<feature type="transmembrane region" description="Helical" evidence="7">
    <location>
        <begin position="232"/>
        <end position="256"/>
    </location>
</feature>
<feature type="transmembrane region" description="Helical" evidence="7">
    <location>
        <begin position="389"/>
        <end position="406"/>
    </location>
</feature>
<evidence type="ECO:0000256" key="2">
    <source>
        <dbReference type="ARBA" id="ARBA00022448"/>
    </source>
</evidence>
<gene>
    <name evidence="9" type="ORF">ACE3NQ_28570</name>
</gene>
<dbReference type="EMBL" id="JBHILM010000050">
    <property type="protein sequence ID" value="MFB5684869.1"/>
    <property type="molecule type" value="Genomic_DNA"/>
</dbReference>
<feature type="domain" description="Amino acid permease/ SLC12A" evidence="8">
    <location>
        <begin position="21"/>
        <end position="400"/>
    </location>
</feature>
<evidence type="ECO:0000256" key="6">
    <source>
        <dbReference type="ARBA" id="ARBA00023136"/>
    </source>
</evidence>
<feature type="transmembrane region" description="Helical" evidence="7">
    <location>
        <begin position="354"/>
        <end position="377"/>
    </location>
</feature>
<feature type="transmembrane region" description="Helical" evidence="7">
    <location>
        <begin position="12"/>
        <end position="34"/>
    </location>
</feature>
<evidence type="ECO:0000256" key="3">
    <source>
        <dbReference type="ARBA" id="ARBA00022692"/>
    </source>
</evidence>
<organism evidence="9 10">
    <name type="scientific">Paenibacillus terreus</name>
    <dbReference type="NCBI Taxonomy" id="1387834"/>
    <lineage>
        <taxon>Bacteria</taxon>
        <taxon>Bacillati</taxon>
        <taxon>Bacillota</taxon>
        <taxon>Bacilli</taxon>
        <taxon>Bacillales</taxon>
        <taxon>Paenibacillaceae</taxon>
        <taxon>Paenibacillus</taxon>
    </lineage>
</organism>
<feature type="transmembrane region" description="Helical" evidence="7">
    <location>
        <begin position="120"/>
        <end position="139"/>
    </location>
</feature>
<reference evidence="9 10" key="1">
    <citation type="submission" date="2024-09" db="EMBL/GenBank/DDBJ databases">
        <authorList>
            <person name="Ruan L."/>
        </authorList>
    </citation>
    <scope>NUCLEOTIDE SEQUENCE [LARGE SCALE GENOMIC DNA]</scope>
    <source>
        <strain evidence="9 10">D33</strain>
    </source>
</reference>
<accession>A0ABV5BGP4</accession>
<keyword evidence="6 7" id="KW-0472">Membrane</keyword>
<proteinExistence type="predicted"/>
<evidence type="ECO:0000313" key="10">
    <source>
        <dbReference type="Proteomes" id="UP001580407"/>
    </source>
</evidence>
<dbReference type="PIRSF" id="PIRSF006060">
    <property type="entry name" value="AA_transporter"/>
    <property type="match status" value="1"/>
</dbReference>
<feature type="transmembrane region" description="Helical" evidence="7">
    <location>
        <begin position="327"/>
        <end position="348"/>
    </location>
</feature>
<protein>
    <submittedName>
        <fullName evidence="9">Amino acid permease</fullName>
    </submittedName>
</protein>
<comment type="caution">
    <text evidence="9">The sequence shown here is derived from an EMBL/GenBank/DDBJ whole genome shotgun (WGS) entry which is preliminary data.</text>
</comment>